<proteinExistence type="inferred from homology"/>
<evidence type="ECO:0000256" key="5">
    <source>
        <dbReference type="ARBA" id="ARBA00093765"/>
    </source>
</evidence>
<reference evidence="9 10" key="1">
    <citation type="submission" date="2016-10" db="EMBL/GenBank/DDBJ databases">
        <authorList>
            <person name="de Groot N.N."/>
        </authorList>
    </citation>
    <scope>NUCLEOTIDE SEQUENCE [LARGE SCALE GENOMIC DNA]</scope>
    <source>
        <strain evidence="9 10">DSM 17073</strain>
    </source>
</reference>
<evidence type="ECO:0000313" key="10">
    <source>
        <dbReference type="Proteomes" id="UP000242243"/>
    </source>
</evidence>
<evidence type="ECO:0000313" key="8">
    <source>
        <dbReference type="EMBL" id="GEM01965.1"/>
    </source>
</evidence>
<keyword evidence="9" id="KW-0969">Cilium</keyword>
<evidence type="ECO:0000313" key="11">
    <source>
        <dbReference type="Proteomes" id="UP000321547"/>
    </source>
</evidence>
<keyword evidence="4" id="KW-0143">Chaperone</keyword>
<keyword evidence="9" id="KW-0966">Cell projection</keyword>
<protein>
    <recommendedName>
        <fullName evidence="7">Flagellar protein FliT</fullName>
    </recommendedName>
</protein>
<dbReference type="AlphaFoldDB" id="A0A1I5QZX6"/>
<dbReference type="RefSeq" id="WP_089832666.1">
    <property type="nucleotide sequence ID" value="NZ_BJWI01000021.1"/>
</dbReference>
<dbReference type="InterPro" id="IPR008622">
    <property type="entry name" value="FliT"/>
</dbReference>
<evidence type="ECO:0000256" key="6">
    <source>
        <dbReference type="ARBA" id="ARBA00093785"/>
    </source>
</evidence>
<dbReference type="Proteomes" id="UP000242243">
    <property type="component" value="Unassembled WGS sequence"/>
</dbReference>
<dbReference type="OrthoDB" id="2353131at2"/>
<evidence type="ECO:0000313" key="9">
    <source>
        <dbReference type="EMBL" id="SFP51864.1"/>
    </source>
</evidence>
<dbReference type="EMBL" id="BJWI01000021">
    <property type="protein sequence ID" value="GEM01965.1"/>
    <property type="molecule type" value="Genomic_DNA"/>
</dbReference>
<comment type="subcellular location">
    <subcellularLocation>
        <location evidence="1">Cytoplasm</location>
        <location evidence="1">Cytosol</location>
    </subcellularLocation>
</comment>
<keyword evidence="3" id="KW-1005">Bacterial flagellum biogenesis</keyword>
<gene>
    <name evidence="8" type="primary">fliT</name>
    <name evidence="8" type="ORF">HHA03_14970</name>
    <name evidence="9" type="ORF">SAMN05421839_12572</name>
</gene>
<evidence type="ECO:0000256" key="4">
    <source>
        <dbReference type="ARBA" id="ARBA00023186"/>
    </source>
</evidence>
<keyword evidence="2" id="KW-0963">Cytoplasm</keyword>
<comment type="similarity">
    <text evidence="6">Belongs to the bacillales FliT family.</text>
</comment>
<reference evidence="8 11" key="2">
    <citation type="submission" date="2019-07" db="EMBL/GenBank/DDBJ databases">
        <title>Whole genome shotgun sequence of Halolactibacillus halophilus NBRC 100868.</title>
        <authorList>
            <person name="Hosoyama A."/>
            <person name="Uohara A."/>
            <person name="Ohji S."/>
            <person name="Ichikawa N."/>
        </authorList>
    </citation>
    <scope>NUCLEOTIDE SEQUENCE [LARGE SCALE GENOMIC DNA]</scope>
    <source>
        <strain evidence="8 11">NBRC 100868</strain>
    </source>
</reference>
<evidence type="ECO:0000256" key="3">
    <source>
        <dbReference type="ARBA" id="ARBA00022795"/>
    </source>
</evidence>
<dbReference type="EMBL" id="FOXC01000025">
    <property type="protein sequence ID" value="SFP51864.1"/>
    <property type="molecule type" value="Genomic_DNA"/>
</dbReference>
<dbReference type="Proteomes" id="UP000321547">
    <property type="component" value="Unassembled WGS sequence"/>
</dbReference>
<comment type="function">
    <text evidence="5">May act as an export chaperone for the filament capping protein FliD.</text>
</comment>
<dbReference type="STRING" id="306540.SAMN05421839_12572"/>
<evidence type="ECO:0000256" key="7">
    <source>
        <dbReference type="ARBA" id="ARBA00093797"/>
    </source>
</evidence>
<keyword evidence="9" id="KW-0282">Flagellum</keyword>
<name>A0A1I5QZX6_9BACI</name>
<accession>A0A1I5QZX6</accession>
<organism evidence="9 10">
    <name type="scientific">Halolactibacillus halophilus</name>
    <dbReference type="NCBI Taxonomy" id="306540"/>
    <lineage>
        <taxon>Bacteria</taxon>
        <taxon>Bacillati</taxon>
        <taxon>Bacillota</taxon>
        <taxon>Bacilli</taxon>
        <taxon>Bacillales</taxon>
        <taxon>Bacillaceae</taxon>
        <taxon>Halolactibacillus</taxon>
    </lineage>
</organism>
<keyword evidence="11" id="KW-1185">Reference proteome</keyword>
<sequence>MSRLNELEQFTTTFKAKLEVQSQKKNKEDLIYLVNKHLDDRQKLLDQLAGPYSDEEKQQLERILKDDQAMQNLLAQVLESIQNNMRQAKKQKTSNQQYLNPYQQVATNDGTYWDKKK</sequence>
<evidence type="ECO:0000256" key="2">
    <source>
        <dbReference type="ARBA" id="ARBA00022490"/>
    </source>
</evidence>
<evidence type="ECO:0000256" key="1">
    <source>
        <dbReference type="ARBA" id="ARBA00004514"/>
    </source>
</evidence>
<dbReference type="Pfam" id="PF05400">
    <property type="entry name" value="FliT"/>
    <property type="match status" value="1"/>
</dbReference>